<dbReference type="InterPro" id="IPR021109">
    <property type="entry name" value="Peptidase_aspartic_dom_sf"/>
</dbReference>
<protein>
    <submittedName>
        <fullName evidence="1">Aspartyl protease family protein</fullName>
    </submittedName>
</protein>
<dbReference type="InterPro" id="IPR036034">
    <property type="entry name" value="PDZ_sf"/>
</dbReference>
<accession>A0A956M0F5</accession>
<dbReference type="AlphaFoldDB" id="A0A956M0F5"/>
<dbReference type="Proteomes" id="UP000697710">
    <property type="component" value="Unassembled WGS sequence"/>
</dbReference>
<gene>
    <name evidence="1" type="ORF">KC729_14505</name>
</gene>
<evidence type="ECO:0000313" key="1">
    <source>
        <dbReference type="EMBL" id="MCA9728899.1"/>
    </source>
</evidence>
<evidence type="ECO:0000313" key="2">
    <source>
        <dbReference type="Proteomes" id="UP000697710"/>
    </source>
</evidence>
<organism evidence="1 2">
    <name type="scientific">Eiseniibacteriota bacterium</name>
    <dbReference type="NCBI Taxonomy" id="2212470"/>
    <lineage>
        <taxon>Bacteria</taxon>
        <taxon>Candidatus Eiseniibacteriota</taxon>
    </lineage>
</organism>
<comment type="caution">
    <text evidence="1">The sequence shown here is derived from an EMBL/GenBank/DDBJ whole genome shotgun (WGS) entry which is preliminary data.</text>
</comment>
<sequence length="639" mass="68867">MSSASLFRRHAPGLALPLWIVLASLAAAAGVSMSSPYPPETGGGGTGSGIRDAKAQALIDRHVAWLGGWSSLDALQSLRLEGAISVSGLQGTIVDRERRDGYRRTDFDLKVVQGTETVAPEDAWGINVSGQIEDLGTDQAASIRRSIARSFSQHLRGEGVAVSAMPAQEKEGRSWEVVRFEYPNGDLSDLFLDRDGSTTWQREVTDTDTVWNKLSDWRVVDGLRFPFVQESFHEHAAANQTVRWETVTVNPPLPAEEFARPTAGQQVATIDDPSGSTPWMPIELHQGRYVFLQGTVNGEPTDIVLDSGAGITVLDRPTVERLHLETAGSLPAQGVSGRTEAALVQGFSIDIGQVHLAGLTGAVIDLADVNRRVGRDLSVILGKEVFHNLLVEIDYPESRIRFHDPAKFRYTGTGAKVPLTAGEDGHKDLEVSVEDLPPAKVGLDTGSGSTLSIFGAYAAEHDLLAGRHPMSEHVSAGVGGTSVSKVTTVRSITFAGYTLHDVPVSFHDTEVGAFATKRQAGNLGAGILGRFRVYFDYPSECLWVEPGKDWDTAPFERDRSGLQTIAQDGALDVIFVAPGSPAAAGPWKAGDKITAIDGNPVTGDYWKSLYKWSRAEAGTRVRLTTADGEERELVLATYY</sequence>
<keyword evidence="1" id="KW-0378">Hydrolase</keyword>
<dbReference type="CDD" id="cd05483">
    <property type="entry name" value="retropepsin_like_bacteria"/>
    <property type="match status" value="1"/>
</dbReference>
<dbReference type="SUPFAM" id="SSF50156">
    <property type="entry name" value="PDZ domain-like"/>
    <property type="match status" value="1"/>
</dbReference>
<dbReference type="InterPro" id="IPR034122">
    <property type="entry name" value="Retropepsin-like_bacterial"/>
</dbReference>
<reference evidence="1" key="1">
    <citation type="submission" date="2020-04" db="EMBL/GenBank/DDBJ databases">
        <authorList>
            <person name="Zhang T."/>
        </authorList>
    </citation>
    <scope>NUCLEOTIDE SEQUENCE</scope>
    <source>
        <strain evidence="1">HKST-UBA01</strain>
    </source>
</reference>
<dbReference type="Gene3D" id="2.40.70.10">
    <property type="entry name" value="Acid Proteases"/>
    <property type="match status" value="2"/>
</dbReference>
<keyword evidence="1" id="KW-0645">Protease</keyword>
<dbReference type="EMBL" id="JAGQHR010000507">
    <property type="protein sequence ID" value="MCA9728899.1"/>
    <property type="molecule type" value="Genomic_DNA"/>
</dbReference>
<name>A0A956M0F5_UNCEI</name>
<dbReference type="GO" id="GO:0008233">
    <property type="term" value="F:peptidase activity"/>
    <property type="evidence" value="ECO:0007669"/>
    <property type="project" value="UniProtKB-KW"/>
</dbReference>
<proteinExistence type="predicted"/>
<dbReference type="Pfam" id="PF13650">
    <property type="entry name" value="Asp_protease_2"/>
    <property type="match status" value="1"/>
</dbReference>
<dbReference type="GO" id="GO:0006508">
    <property type="term" value="P:proteolysis"/>
    <property type="evidence" value="ECO:0007669"/>
    <property type="project" value="UniProtKB-KW"/>
</dbReference>
<reference evidence="1" key="2">
    <citation type="journal article" date="2021" name="Microbiome">
        <title>Successional dynamics and alternative stable states in a saline activated sludge microbial community over 9 years.</title>
        <authorList>
            <person name="Wang Y."/>
            <person name="Ye J."/>
            <person name="Ju F."/>
            <person name="Liu L."/>
            <person name="Boyd J.A."/>
            <person name="Deng Y."/>
            <person name="Parks D.H."/>
            <person name="Jiang X."/>
            <person name="Yin X."/>
            <person name="Woodcroft B.J."/>
            <person name="Tyson G.W."/>
            <person name="Hugenholtz P."/>
            <person name="Polz M.F."/>
            <person name="Zhang T."/>
        </authorList>
    </citation>
    <scope>NUCLEOTIDE SEQUENCE</scope>
    <source>
        <strain evidence="1">HKST-UBA01</strain>
    </source>
</reference>
<dbReference type="SUPFAM" id="SSF50630">
    <property type="entry name" value="Acid proteases"/>
    <property type="match status" value="1"/>
</dbReference>
<dbReference type="Gene3D" id="2.30.42.10">
    <property type="match status" value="1"/>
</dbReference>